<accession>F6HX16</accession>
<keyword evidence="2" id="KW-1185">Reference proteome</keyword>
<protein>
    <submittedName>
        <fullName evidence="1">Uncharacterized protein</fullName>
    </submittedName>
</protein>
<organism evidence="1 2">
    <name type="scientific">Vitis vinifera</name>
    <name type="common">Grape</name>
    <dbReference type="NCBI Taxonomy" id="29760"/>
    <lineage>
        <taxon>Eukaryota</taxon>
        <taxon>Viridiplantae</taxon>
        <taxon>Streptophyta</taxon>
        <taxon>Embryophyta</taxon>
        <taxon>Tracheophyta</taxon>
        <taxon>Spermatophyta</taxon>
        <taxon>Magnoliopsida</taxon>
        <taxon>eudicotyledons</taxon>
        <taxon>Gunneridae</taxon>
        <taxon>Pentapetalae</taxon>
        <taxon>rosids</taxon>
        <taxon>Vitales</taxon>
        <taxon>Vitaceae</taxon>
        <taxon>Viteae</taxon>
        <taxon>Vitis</taxon>
    </lineage>
</organism>
<sequence length="75" mass="8192">MGGPILKWRTALGVSNLHTRGEAFCSPVCRNHAVIIELWAEEGRKVKVDHSSQGPPEPADSDEKNLFTLGIPIIT</sequence>
<gene>
    <name evidence="1" type="ordered locus">VIT_09s0002g04710</name>
</gene>
<dbReference type="HOGENOM" id="CLU_2676154_0_0_1"/>
<dbReference type="InParanoid" id="F6HX16"/>
<proteinExistence type="predicted"/>
<dbReference type="EMBL" id="FN596494">
    <property type="protein sequence ID" value="CCB59486.1"/>
    <property type="molecule type" value="Genomic_DNA"/>
</dbReference>
<reference evidence="2" key="1">
    <citation type="journal article" date="2007" name="Nature">
        <title>The grapevine genome sequence suggests ancestral hexaploidization in major angiosperm phyla.</title>
        <authorList>
            <consortium name="The French-Italian Public Consortium for Grapevine Genome Characterization."/>
            <person name="Jaillon O."/>
            <person name="Aury J.-M."/>
            <person name="Noel B."/>
            <person name="Policriti A."/>
            <person name="Clepet C."/>
            <person name="Casagrande A."/>
            <person name="Choisne N."/>
            <person name="Aubourg S."/>
            <person name="Vitulo N."/>
            <person name="Jubin C."/>
            <person name="Vezzi A."/>
            <person name="Legeai F."/>
            <person name="Hugueney P."/>
            <person name="Dasilva C."/>
            <person name="Horner D."/>
            <person name="Mica E."/>
            <person name="Jublot D."/>
            <person name="Poulain J."/>
            <person name="Bruyere C."/>
            <person name="Billault A."/>
            <person name="Segurens B."/>
            <person name="Gouyvenoux M."/>
            <person name="Ugarte E."/>
            <person name="Cattonaro F."/>
            <person name="Anthouard V."/>
            <person name="Vico V."/>
            <person name="Del Fabbro C."/>
            <person name="Alaux M."/>
            <person name="Di Gaspero G."/>
            <person name="Dumas V."/>
            <person name="Felice N."/>
            <person name="Paillard S."/>
            <person name="Juman I."/>
            <person name="Moroldo M."/>
            <person name="Scalabrin S."/>
            <person name="Canaguier A."/>
            <person name="Le Clainche I."/>
            <person name="Malacrida G."/>
            <person name="Durand E."/>
            <person name="Pesole G."/>
            <person name="Laucou V."/>
            <person name="Chatelet P."/>
            <person name="Merdinoglu D."/>
            <person name="Delledonne M."/>
            <person name="Pezzotti M."/>
            <person name="Lecharny A."/>
            <person name="Scarpelli C."/>
            <person name="Artiguenave F."/>
            <person name="Pe M.E."/>
            <person name="Valle G."/>
            <person name="Morgante M."/>
            <person name="Caboche M."/>
            <person name="Adam-Blondon A.-F."/>
            <person name="Weissenbach J."/>
            <person name="Quetier F."/>
            <person name="Wincker P."/>
        </authorList>
    </citation>
    <scope>NUCLEOTIDE SEQUENCE [LARGE SCALE GENOMIC DNA]</scope>
    <source>
        <strain evidence="2">cv. Pinot noir / PN40024</strain>
    </source>
</reference>
<evidence type="ECO:0000313" key="1">
    <source>
        <dbReference type="EMBL" id="CCB59486.1"/>
    </source>
</evidence>
<evidence type="ECO:0000313" key="2">
    <source>
        <dbReference type="Proteomes" id="UP000009183"/>
    </source>
</evidence>
<dbReference type="Proteomes" id="UP000009183">
    <property type="component" value="Chromosome 9"/>
</dbReference>
<name>F6HX16_VITVI</name>
<dbReference type="AlphaFoldDB" id="F6HX16"/>
<dbReference type="PaxDb" id="29760-VIT_09s0002g04710.t01"/>